<dbReference type="GO" id="GO:0000166">
    <property type="term" value="F:nucleotide binding"/>
    <property type="evidence" value="ECO:0007669"/>
    <property type="project" value="UniProtKB-KW"/>
</dbReference>
<dbReference type="SUPFAM" id="SSF64182">
    <property type="entry name" value="DHH phosphoesterases"/>
    <property type="match status" value="1"/>
</dbReference>
<keyword evidence="7" id="KW-0460">Magnesium</keyword>
<dbReference type="InterPro" id="IPR052390">
    <property type="entry name" value="tRNA_nt/polyA_polymerase"/>
</dbReference>
<evidence type="ECO:0000256" key="6">
    <source>
        <dbReference type="ARBA" id="ARBA00022741"/>
    </source>
</evidence>
<keyword evidence="3" id="KW-0819">tRNA processing</keyword>
<keyword evidence="8" id="KW-0694">RNA-binding</keyword>
<accession>A0A0F3GR19</accession>
<sequence length="108" mass="12714">MIGVQKLFPDGRLVFPGSQERAVREFLKTFPVETLRIKDVRMQRIKRLIIVDTKSPERIGDFKSLLGKQDVQVFLYDHHRHSDMIYIVPYQNQKVQDEDFVPAIQSVE</sequence>
<keyword evidence="10" id="KW-1185">Reference proteome</keyword>
<keyword evidence="5" id="KW-0479">Metal-binding</keyword>
<gene>
    <name evidence="9" type="ORF">MBAV_003563</name>
</gene>
<reference evidence="9 10" key="1">
    <citation type="submission" date="2015-02" db="EMBL/GenBank/DDBJ databases">
        <title>Single-cell genomics of uncultivated deep-branching MTB reveals a conserved set of magnetosome genes.</title>
        <authorList>
            <person name="Kolinko S."/>
            <person name="Richter M."/>
            <person name="Glockner F.O."/>
            <person name="Brachmann A."/>
            <person name="Schuler D."/>
        </authorList>
    </citation>
    <scope>NUCLEOTIDE SEQUENCE [LARGE SCALE GENOMIC DNA]</scope>
    <source>
        <strain evidence="9">TM-1</strain>
    </source>
</reference>
<dbReference type="AlphaFoldDB" id="A0A0F3GR19"/>
<organism evidence="9 10">
    <name type="scientific">Candidatus Magnetobacterium bavaricum</name>
    <dbReference type="NCBI Taxonomy" id="29290"/>
    <lineage>
        <taxon>Bacteria</taxon>
        <taxon>Pseudomonadati</taxon>
        <taxon>Nitrospirota</taxon>
        <taxon>Thermodesulfovibrionia</taxon>
        <taxon>Thermodesulfovibrionales</taxon>
        <taxon>Candidatus Magnetobacteriaceae</taxon>
        <taxon>Candidatus Magnetobacterium</taxon>
    </lineage>
</organism>
<comment type="similarity">
    <text evidence="2">Belongs to the tRNA nucleotidyltransferase/poly(A) polymerase family.</text>
</comment>
<name>A0A0F3GR19_9BACT</name>
<evidence type="ECO:0000256" key="2">
    <source>
        <dbReference type="ARBA" id="ARBA00007265"/>
    </source>
</evidence>
<dbReference type="InterPro" id="IPR038763">
    <property type="entry name" value="DHH_sf"/>
</dbReference>
<dbReference type="EMBL" id="LACI01001554">
    <property type="protein sequence ID" value="KJU84242.1"/>
    <property type="molecule type" value="Genomic_DNA"/>
</dbReference>
<dbReference type="PATRIC" id="fig|29290.4.peg.4738"/>
<evidence type="ECO:0000313" key="9">
    <source>
        <dbReference type="EMBL" id="KJU84242.1"/>
    </source>
</evidence>
<keyword evidence="4" id="KW-0548">Nucleotidyltransferase</keyword>
<keyword evidence="6" id="KW-0547">Nucleotide-binding</keyword>
<comment type="caution">
    <text evidence="9">The sequence shown here is derived from an EMBL/GenBank/DDBJ whole genome shotgun (WGS) entry which is preliminary data.</text>
</comment>
<evidence type="ECO:0000256" key="3">
    <source>
        <dbReference type="ARBA" id="ARBA00022694"/>
    </source>
</evidence>
<dbReference type="GO" id="GO:0046872">
    <property type="term" value="F:metal ion binding"/>
    <property type="evidence" value="ECO:0007669"/>
    <property type="project" value="UniProtKB-KW"/>
</dbReference>
<evidence type="ECO:0000256" key="7">
    <source>
        <dbReference type="ARBA" id="ARBA00022842"/>
    </source>
</evidence>
<proteinExistence type="inferred from homology"/>
<keyword evidence="4" id="KW-0808">Transferase</keyword>
<dbReference type="PANTHER" id="PTHR47788">
    <property type="entry name" value="POLYA POLYMERASE"/>
    <property type="match status" value="1"/>
</dbReference>
<dbReference type="GO" id="GO:0016779">
    <property type="term" value="F:nucleotidyltransferase activity"/>
    <property type="evidence" value="ECO:0007669"/>
    <property type="project" value="UniProtKB-KW"/>
</dbReference>
<dbReference type="PANTHER" id="PTHR47788:SF1">
    <property type="entry name" value="A-ADDING TRNA NUCLEOTIDYLTRANSFERASE"/>
    <property type="match status" value="1"/>
</dbReference>
<protein>
    <submittedName>
        <fullName evidence="9">DHH family protein</fullName>
    </submittedName>
</protein>
<dbReference type="Gene3D" id="3.90.1640.10">
    <property type="entry name" value="inorganic pyrophosphatase (n-terminal core)"/>
    <property type="match status" value="1"/>
</dbReference>
<dbReference type="Proteomes" id="UP000033423">
    <property type="component" value="Unassembled WGS sequence"/>
</dbReference>
<dbReference type="GO" id="GO:0008033">
    <property type="term" value="P:tRNA processing"/>
    <property type="evidence" value="ECO:0007669"/>
    <property type="project" value="UniProtKB-KW"/>
</dbReference>
<evidence type="ECO:0000256" key="1">
    <source>
        <dbReference type="ARBA" id="ARBA00001946"/>
    </source>
</evidence>
<comment type="cofactor">
    <cofactor evidence="1">
        <name>Mg(2+)</name>
        <dbReference type="ChEBI" id="CHEBI:18420"/>
    </cofactor>
</comment>
<evidence type="ECO:0000256" key="8">
    <source>
        <dbReference type="ARBA" id="ARBA00022884"/>
    </source>
</evidence>
<evidence type="ECO:0000256" key="5">
    <source>
        <dbReference type="ARBA" id="ARBA00022723"/>
    </source>
</evidence>
<evidence type="ECO:0000313" key="10">
    <source>
        <dbReference type="Proteomes" id="UP000033423"/>
    </source>
</evidence>
<evidence type="ECO:0000256" key="4">
    <source>
        <dbReference type="ARBA" id="ARBA00022695"/>
    </source>
</evidence>
<dbReference type="GO" id="GO:0003723">
    <property type="term" value="F:RNA binding"/>
    <property type="evidence" value="ECO:0007669"/>
    <property type="project" value="UniProtKB-KW"/>
</dbReference>